<dbReference type="PROSITE" id="PS50005">
    <property type="entry name" value="TPR"/>
    <property type="match status" value="1"/>
</dbReference>
<dbReference type="RefSeq" id="WP_202048625.1">
    <property type="nucleotide sequence ID" value="NZ_JBFQGM010000017.1"/>
</dbReference>
<evidence type="ECO:0000313" key="4">
    <source>
        <dbReference type="EMBL" id="MFL9465494.1"/>
    </source>
</evidence>
<dbReference type="Gene3D" id="1.25.40.10">
    <property type="entry name" value="Tetratricopeptide repeat domain"/>
    <property type="match status" value="3"/>
</dbReference>
<accession>A0ABW8WWL6</accession>
<feature type="repeat" description="TPR" evidence="1">
    <location>
        <begin position="259"/>
        <end position="292"/>
    </location>
</feature>
<dbReference type="EMBL" id="JBFQGM010000017">
    <property type="protein sequence ID" value="MFL9465494.1"/>
    <property type="molecule type" value="Genomic_DNA"/>
</dbReference>
<dbReference type="SUPFAM" id="SSF48452">
    <property type="entry name" value="TPR-like"/>
    <property type="match status" value="2"/>
</dbReference>
<dbReference type="InterPro" id="IPR024983">
    <property type="entry name" value="CHAT_dom"/>
</dbReference>
<evidence type="ECO:0000259" key="3">
    <source>
        <dbReference type="Pfam" id="PF12770"/>
    </source>
</evidence>
<keyword evidence="1" id="KW-0802">TPR repeat</keyword>
<dbReference type="Pfam" id="PF13424">
    <property type="entry name" value="TPR_12"/>
    <property type="match status" value="1"/>
</dbReference>
<comment type="caution">
    <text evidence="4">The sequence shown here is derived from an EMBL/GenBank/DDBJ whole genome shotgun (WGS) entry which is preliminary data.</text>
</comment>
<evidence type="ECO:0000256" key="1">
    <source>
        <dbReference type="PROSITE-ProRule" id="PRU00339"/>
    </source>
</evidence>
<sequence length="892" mass="98489">MKKLNLTRYSLLAVVTAILCIFSSPVFAKLPPSPPLPHSLASPIALLQQGKVLYDGGRYSEAVQVLQQAAQQYQQQGDAISRAATLSNLSLAYQQLGAWNEAKQAIASSLDILGYTQQDSENKISQNPKSQIQNLPILAQTLDIEGRMQLGMGQLEEALVTWQNAEKVYHQANDKNGVVRSRINQAQALRTQGFYRRAEALLVQVNETLRSQPDSLEKAVGLRSLGDVLQLVGDLDKSNVALQQSLEVAQRIKSAKEISASLFSLGNNARALPQKPQAIAYYQKTVEVAPSPLTKIQAQLNLLDLFVEDKQIANAQNLIPSIQSQLDQLPPSRAAIYARINFAQSLSILDFRFSSLNSQQSQSKINQESQSKTQNPKSKIGENLATAVQQARDLGDKRAEAYALGSLGSLYEQTKQWSESQKLTQQALFLAQTSNAPEITYRWQWQLGRLLKAQGDTKGAIAAYDAAVDTLQSLRSDLVAVNQNVQFTFRDSVEPVYRQSVELLLQSQQGQPDGKILEKARQRIEALQLAELDNFFREACLQGQRVPIDKVVDQDNPTAAILYPIILENKLQVIVKIPKQPLRVYGQQISQPEVEKTLSELRQNLVKPSAIKAFKTKSQQVYNWLIKPIESELQASGVNTLVFVLDGALRNIPPTVLYDGKQYLVEKYAVALSVGLQLFEPKPLVRQHLNALTAGLTEPPPEYSGRFSRLPAIKTELSLITQAGVSTTSLLDREFTSKALEKKVSNVPFNIVHLATHGEFSSRADKTFILASDGPIDVAHFGSILRSRDDIRPEAVQLLVLSACKTAAGDNRAALGLAGAAIKAGARSTVASLWQIDDESTAQFVGAFYRELKNPNISKAEALRRAQLQMLKHPNFNTPSFWSAYVLIGNWL</sequence>
<gene>
    <name evidence="4" type="ORF">AB0759_33350</name>
</gene>
<proteinExistence type="predicted"/>
<dbReference type="SMART" id="SM00028">
    <property type="entry name" value="TPR"/>
    <property type="match status" value="7"/>
</dbReference>
<feature type="signal peptide" evidence="2">
    <location>
        <begin position="1"/>
        <end position="28"/>
    </location>
</feature>
<evidence type="ECO:0000313" key="5">
    <source>
        <dbReference type="Proteomes" id="UP001628874"/>
    </source>
</evidence>
<dbReference type="PANTHER" id="PTHR10098">
    <property type="entry name" value="RAPSYN-RELATED"/>
    <property type="match status" value="1"/>
</dbReference>
<name>A0ABW8WWL6_9CYAN</name>
<dbReference type="InterPro" id="IPR019734">
    <property type="entry name" value="TPR_rpt"/>
</dbReference>
<evidence type="ECO:0000256" key="2">
    <source>
        <dbReference type="SAM" id="SignalP"/>
    </source>
</evidence>
<protein>
    <submittedName>
        <fullName evidence="4">CHAT domain-containing protein</fullName>
    </submittedName>
</protein>
<dbReference type="Pfam" id="PF12770">
    <property type="entry name" value="CHAT"/>
    <property type="match status" value="1"/>
</dbReference>
<keyword evidence="2" id="KW-0732">Signal</keyword>
<dbReference type="InterPro" id="IPR011990">
    <property type="entry name" value="TPR-like_helical_dom_sf"/>
</dbReference>
<dbReference type="Proteomes" id="UP001628874">
    <property type="component" value="Unassembled WGS sequence"/>
</dbReference>
<organism evidence="4 5">
    <name type="scientific">Scytonema tolypothrichoides VB-61278_2</name>
    <dbReference type="NCBI Taxonomy" id="3232314"/>
    <lineage>
        <taxon>Bacteria</taxon>
        <taxon>Bacillati</taxon>
        <taxon>Cyanobacteriota</taxon>
        <taxon>Cyanophyceae</taxon>
        <taxon>Nostocales</taxon>
        <taxon>Scytonemataceae</taxon>
        <taxon>Scytonema</taxon>
    </lineage>
</organism>
<reference evidence="4 5" key="1">
    <citation type="submission" date="2024-07" db="EMBL/GenBank/DDBJ databases">
        <authorList>
            <person name="Tripathy S."/>
        </authorList>
    </citation>
    <scope>NUCLEOTIDE SEQUENCE [LARGE SCALE GENOMIC DNA]</scope>
    <source>
        <strain evidence="4 5">VB-61278_2</strain>
    </source>
</reference>
<dbReference type="PANTHER" id="PTHR10098:SF112">
    <property type="entry name" value="SLR0380 PROTEIN"/>
    <property type="match status" value="1"/>
</dbReference>
<feature type="domain" description="CHAT" evidence="3">
    <location>
        <begin position="618"/>
        <end position="890"/>
    </location>
</feature>
<keyword evidence="5" id="KW-1185">Reference proteome</keyword>
<feature type="chain" id="PRO_5045499386" evidence="2">
    <location>
        <begin position="29"/>
        <end position="892"/>
    </location>
</feature>